<gene>
    <name evidence="8" type="primary">mip_2</name>
    <name evidence="8" type="ORF">DB43_GU00230</name>
</gene>
<evidence type="ECO:0000256" key="3">
    <source>
        <dbReference type="ARBA" id="ARBA00023110"/>
    </source>
</evidence>
<dbReference type="EMBL" id="JSAM01000090">
    <property type="protein sequence ID" value="KIA77130.1"/>
    <property type="molecule type" value="Genomic_DNA"/>
</dbReference>
<sequence>MVPQKLYYQTLEEGQGEKIITPKSLDVLMHYFISKPNGDVVANTYALLQPSKLNLSEMIPGFGHGVLGMKVGEKRKLFIHPNVGYGMRANFDGGVYFVAEVELLDVENSTESLPPLIEEECPKDIAEMTEEDYRRVQKLHYHDIGYVN</sequence>
<dbReference type="PROSITE" id="PS50059">
    <property type="entry name" value="FKBP_PPIASE"/>
    <property type="match status" value="1"/>
</dbReference>
<dbReference type="Proteomes" id="UP000031307">
    <property type="component" value="Unassembled WGS sequence"/>
</dbReference>
<dbReference type="PANTHER" id="PTHR43811:SF26">
    <property type="entry name" value="PEPTIDYL-PROLYL CIS-TRANS ISOMERASE FKBP16-1, CHLOROPLASTIC"/>
    <property type="match status" value="1"/>
</dbReference>
<dbReference type="PATRIC" id="fig|83552.4.peg.1720"/>
<dbReference type="InterPro" id="IPR046357">
    <property type="entry name" value="PPIase_dom_sf"/>
</dbReference>
<dbReference type="Pfam" id="PF00254">
    <property type="entry name" value="FKBP_C"/>
    <property type="match status" value="1"/>
</dbReference>
<reference evidence="8 9" key="1">
    <citation type="journal article" date="2014" name="Mol. Biol. Evol.">
        <title>Massive expansion of Ubiquitination-related gene families within the Chlamydiae.</title>
        <authorList>
            <person name="Domman D."/>
            <person name="Collingro A."/>
            <person name="Lagkouvardos I."/>
            <person name="Gehre L."/>
            <person name="Weinmaier T."/>
            <person name="Rattei T."/>
            <person name="Subtil A."/>
            <person name="Horn M."/>
        </authorList>
    </citation>
    <scope>NUCLEOTIDE SEQUENCE [LARGE SCALE GENOMIC DNA]</scope>
    <source>
        <strain evidence="8 9">OEW1</strain>
    </source>
</reference>
<keyword evidence="3 5" id="KW-0697">Rotamase</keyword>
<evidence type="ECO:0000256" key="2">
    <source>
        <dbReference type="ARBA" id="ARBA00006577"/>
    </source>
</evidence>
<organism evidence="8 9">
    <name type="scientific">Parachlamydia acanthamoebae</name>
    <dbReference type="NCBI Taxonomy" id="83552"/>
    <lineage>
        <taxon>Bacteria</taxon>
        <taxon>Pseudomonadati</taxon>
        <taxon>Chlamydiota</taxon>
        <taxon>Chlamydiia</taxon>
        <taxon>Parachlamydiales</taxon>
        <taxon>Parachlamydiaceae</taxon>
        <taxon>Parachlamydia</taxon>
    </lineage>
</organism>
<evidence type="ECO:0000313" key="8">
    <source>
        <dbReference type="EMBL" id="KIA77130.1"/>
    </source>
</evidence>
<dbReference type="GO" id="GO:0003755">
    <property type="term" value="F:peptidyl-prolyl cis-trans isomerase activity"/>
    <property type="evidence" value="ECO:0007669"/>
    <property type="project" value="UniProtKB-UniRule"/>
</dbReference>
<keyword evidence="4 5" id="KW-0413">Isomerase</keyword>
<comment type="caution">
    <text evidence="8">The sequence shown here is derived from an EMBL/GenBank/DDBJ whole genome shotgun (WGS) entry which is preliminary data.</text>
</comment>
<name>A0A0C1C7X9_9BACT</name>
<dbReference type="AlphaFoldDB" id="A0A0C1C7X9"/>
<dbReference type="EC" id="5.2.1.8" evidence="6"/>
<evidence type="ECO:0000313" key="9">
    <source>
        <dbReference type="Proteomes" id="UP000031307"/>
    </source>
</evidence>
<evidence type="ECO:0000259" key="7">
    <source>
        <dbReference type="PROSITE" id="PS50059"/>
    </source>
</evidence>
<evidence type="ECO:0000256" key="4">
    <source>
        <dbReference type="ARBA" id="ARBA00023235"/>
    </source>
</evidence>
<comment type="catalytic activity">
    <reaction evidence="1 5 6">
        <text>[protein]-peptidylproline (omega=180) = [protein]-peptidylproline (omega=0)</text>
        <dbReference type="Rhea" id="RHEA:16237"/>
        <dbReference type="Rhea" id="RHEA-COMP:10747"/>
        <dbReference type="Rhea" id="RHEA-COMP:10748"/>
        <dbReference type="ChEBI" id="CHEBI:83833"/>
        <dbReference type="ChEBI" id="CHEBI:83834"/>
        <dbReference type="EC" id="5.2.1.8"/>
    </reaction>
</comment>
<evidence type="ECO:0000256" key="1">
    <source>
        <dbReference type="ARBA" id="ARBA00000971"/>
    </source>
</evidence>
<evidence type="ECO:0000256" key="5">
    <source>
        <dbReference type="PROSITE-ProRule" id="PRU00277"/>
    </source>
</evidence>
<protein>
    <recommendedName>
        <fullName evidence="6">Peptidyl-prolyl cis-trans isomerase</fullName>
        <ecNumber evidence="6">5.2.1.8</ecNumber>
    </recommendedName>
</protein>
<dbReference type="InterPro" id="IPR001179">
    <property type="entry name" value="PPIase_FKBP_dom"/>
</dbReference>
<proteinExistence type="inferred from homology"/>
<feature type="domain" description="PPIase FKBP-type" evidence="7">
    <location>
        <begin position="24"/>
        <end position="107"/>
    </location>
</feature>
<evidence type="ECO:0000256" key="6">
    <source>
        <dbReference type="RuleBase" id="RU003915"/>
    </source>
</evidence>
<dbReference type="PANTHER" id="PTHR43811">
    <property type="entry name" value="FKBP-TYPE PEPTIDYL-PROLYL CIS-TRANS ISOMERASE FKPA"/>
    <property type="match status" value="1"/>
</dbReference>
<accession>A0A0C1C7X9</accession>
<comment type="similarity">
    <text evidence="2 6">Belongs to the FKBP-type PPIase family.</text>
</comment>
<dbReference type="SUPFAM" id="SSF54534">
    <property type="entry name" value="FKBP-like"/>
    <property type="match status" value="1"/>
</dbReference>
<dbReference type="Gene3D" id="3.10.50.40">
    <property type="match status" value="1"/>
</dbReference>